<proteinExistence type="predicted"/>
<evidence type="ECO:0000256" key="2">
    <source>
        <dbReference type="ARBA" id="ARBA00023157"/>
    </source>
</evidence>
<reference evidence="4" key="1">
    <citation type="journal article" date="2014" name="Front. Microbiol.">
        <title>High frequency of phylogenetically diverse reductive dehalogenase-homologous genes in deep subseafloor sedimentary metagenomes.</title>
        <authorList>
            <person name="Kawai M."/>
            <person name="Futagami T."/>
            <person name="Toyoda A."/>
            <person name="Takaki Y."/>
            <person name="Nishi S."/>
            <person name="Hori S."/>
            <person name="Arai W."/>
            <person name="Tsubouchi T."/>
            <person name="Morono Y."/>
            <person name="Uchiyama I."/>
            <person name="Ito T."/>
            <person name="Fujiyama A."/>
            <person name="Inagaki F."/>
            <person name="Takami H."/>
        </authorList>
    </citation>
    <scope>NUCLEOTIDE SEQUENCE</scope>
    <source>
        <strain evidence="4">Expedition CK06-06</strain>
    </source>
</reference>
<keyword evidence="1" id="KW-0732">Signal</keyword>
<feature type="non-terminal residue" evidence="4">
    <location>
        <position position="1"/>
    </location>
</feature>
<evidence type="ECO:0000256" key="1">
    <source>
        <dbReference type="ARBA" id="ARBA00022729"/>
    </source>
</evidence>
<feature type="non-terminal residue" evidence="4">
    <location>
        <position position="265"/>
    </location>
</feature>
<comment type="caution">
    <text evidence="4">The sequence shown here is derived from an EMBL/GenBank/DDBJ whole genome shotgun (WGS) entry which is preliminary data.</text>
</comment>
<organism evidence="4">
    <name type="scientific">marine sediment metagenome</name>
    <dbReference type="NCBI Taxonomy" id="412755"/>
    <lineage>
        <taxon>unclassified sequences</taxon>
        <taxon>metagenomes</taxon>
        <taxon>ecological metagenomes</taxon>
    </lineage>
</organism>
<accession>X1UDV6</accession>
<dbReference type="AlphaFoldDB" id="X1UDV6"/>
<keyword evidence="2" id="KW-1015">Disulfide bond</keyword>
<dbReference type="Gene3D" id="2.60.120.200">
    <property type="match status" value="1"/>
</dbReference>
<sequence>LEALQGSNGDLGIEMVNGYTTSFTEGLSGPTGLYRINLQAISAGSCDIDILPAPALPASMAGFWKMDDNAANKTVIDSSGNGNDGTSQQNTDILSTTGRIDGALTFNGTSDYVDVGPVIGTGAYTKVAWVKRASGDFYNNMISSDVSSHFFWIPSSRSFKLTAGHNTDYYIVQDSVQLDVDVWYHVAVTFDPTGGDMVLYKNGVAIDSATGAPTQNPSNATYIGRYMNGYNFGGSLDDVMVFDRALSPDEISELYQKVMTTPKFA</sequence>
<gene>
    <name evidence="4" type="ORF">S12H4_39162</name>
</gene>
<dbReference type="SMART" id="SM00560">
    <property type="entry name" value="LamGL"/>
    <property type="match status" value="1"/>
</dbReference>
<dbReference type="InterPro" id="IPR013320">
    <property type="entry name" value="ConA-like_dom_sf"/>
</dbReference>
<dbReference type="Pfam" id="PF13385">
    <property type="entry name" value="Laminin_G_3"/>
    <property type="match status" value="1"/>
</dbReference>
<dbReference type="EMBL" id="BARW01023642">
    <property type="protein sequence ID" value="GAI98050.1"/>
    <property type="molecule type" value="Genomic_DNA"/>
</dbReference>
<dbReference type="SUPFAM" id="SSF49899">
    <property type="entry name" value="Concanavalin A-like lectins/glucanases"/>
    <property type="match status" value="1"/>
</dbReference>
<evidence type="ECO:0000259" key="3">
    <source>
        <dbReference type="SMART" id="SM00560"/>
    </source>
</evidence>
<name>X1UDV6_9ZZZZ</name>
<evidence type="ECO:0000313" key="4">
    <source>
        <dbReference type="EMBL" id="GAI98050.1"/>
    </source>
</evidence>
<feature type="domain" description="LamG-like jellyroll fold" evidence="3">
    <location>
        <begin position="122"/>
        <end position="249"/>
    </location>
</feature>
<protein>
    <recommendedName>
        <fullName evidence="3">LamG-like jellyroll fold domain-containing protein</fullName>
    </recommendedName>
</protein>
<dbReference type="InterPro" id="IPR006558">
    <property type="entry name" value="LamG-like"/>
</dbReference>